<name>A0A7I7NUD0_9MYCO</name>
<dbReference type="GO" id="GO:0046872">
    <property type="term" value="F:metal ion binding"/>
    <property type="evidence" value="ECO:0007669"/>
    <property type="project" value="InterPro"/>
</dbReference>
<dbReference type="InterPro" id="IPR029052">
    <property type="entry name" value="Metallo-depent_PP-like"/>
</dbReference>
<dbReference type="InterPro" id="IPR006311">
    <property type="entry name" value="TAT_signal"/>
</dbReference>
<evidence type="ECO:0000256" key="2">
    <source>
        <dbReference type="SAM" id="MobiDB-lite"/>
    </source>
</evidence>
<dbReference type="InterPro" id="IPR039331">
    <property type="entry name" value="PAPs-like"/>
</dbReference>
<sequence>MVDDPPEPRGDDRAPGISRRRLLTTSAVSAALGAGVGGGAALLWSRPSAPALWYQPSRDGAPPVTGLHLQFGRHAGTEAVVSWHTVDAVRNPRVMLGTPTSGLGRTVAAETRTYRDAKSHTEVRVNHARLTNLAPDTDYVYAAVHDGAEPEMGTIRTAPAGRKPFRFTSFGDQSTPTLERMPDGTYGTDNIGSPASADTTLAIERMAPLFNLVNGDLCYANLAQDRIRTWSAWFENNTRSARYRPWMPAAGNHENESGNGPIGYGAYQTYFSVPDSGSSPETRGLWYSFTAGSVRVISLNNDDVAFQDGGNFYVHGYSGGEQKRWLAAELAAARRDPDIDWVVVCMHQTAISTADQPANGADLGIREEWLPLFDQYQVDLVVCGHEHHYERSHPLRGTQQTDIRTPIPVDTRTDVIDPTKGTVHVVIGGGGTSAPTNAFFFPEPRCRVLTGVGAFDPGLGRKAPIYVVEDAPWSAFRDRDHPYGFAAFDVDPGPPGGNTSIEATHYALSGPFGEVTVVDRFTLTKPRRDNQA</sequence>
<gene>
    <name evidence="5" type="ORF">MSEO_07950</name>
</gene>
<dbReference type="Pfam" id="PF00149">
    <property type="entry name" value="Metallophos"/>
    <property type="match status" value="1"/>
</dbReference>
<dbReference type="PANTHER" id="PTHR22953:SF153">
    <property type="entry name" value="PURPLE ACID PHOSPHATASE"/>
    <property type="match status" value="1"/>
</dbReference>
<dbReference type="PANTHER" id="PTHR22953">
    <property type="entry name" value="ACID PHOSPHATASE RELATED"/>
    <property type="match status" value="1"/>
</dbReference>
<dbReference type="RefSeq" id="WP_163676190.1">
    <property type="nucleotide sequence ID" value="NZ_AP022582.1"/>
</dbReference>
<evidence type="ECO:0000256" key="1">
    <source>
        <dbReference type="ARBA" id="ARBA00022729"/>
    </source>
</evidence>
<dbReference type="KEGG" id="mseo:MSEO_07950"/>
<dbReference type="Gene3D" id="3.60.21.10">
    <property type="match status" value="1"/>
</dbReference>
<feature type="domain" description="Purple acid phosphatase N-terminal" evidence="4">
    <location>
        <begin position="66"/>
        <end position="147"/>
    </location>
</feature>
<feature type="domain" description="Calcineurin-like phosphoesterase" evidence="3">
    <location>
        <begin position="210"/>
        <end position="389"/>
    </location>
</feature>
<dbReference type="Pfam" id="PF16656">
    <property type="entry name" value="Pur_ac_phosph_N"/>
    <property type="match status" value="1"/>
</dbReference>
<keyword evidence="1" id="KW-0732">Signal</keyword>
<dbReference type="InterPro" id="IPR004843">
    <property type="entry name" value="Calcineurin-like_PHP"/>
</dbReference>
<reference evidence="5 6" key="1">
    <citation type="journal article" date="2019" name="Emerg. Microbes Infect.">
        <title>Comprehensive subspecies identification of 175 nontuberculous mycobacteria species based on 7547 genomic profiles.</title>
        <authorList>
            <person name="Matsumoto Y."/>
            <person name="Kinjo T."/>
            <person name="Motooka D."/>
            <person name="Nabeya D."/>
            <person name="Jung N."/>
            <person name="Uechi K."/>
            <person name="Horii T."/>
            <person name="Iida T."/>
            <person name="Fujita J."/>
            <person name="Nakamura S."/>
        </authorList>
    </citation>
    <scope>NUCLEOTIDE SEQUENCE [LARGE SCALE GENOMIC DNA]</scope>
    <source>
        <strain evidence="5 6">JCM 16018</strain>
    </source>
</reference>
<accession>A0A7I7NUD0</accession>
<evidence type="ECO:0000259" key="4">
    <source>
        <dbReference type="Pfam" id="PF16656"/>
    </source>
</evidence>
<dbReference type="InterPro" id="IPR015914">
    <property type="entry name" value="PAPs_N"/>
</dbReference>
<dbReference type="Proteomes" id="UP000466632">
    <property type="component" value="Chromosome"/>
</dbReference>
<proteinExistence type="predicted"/>
<evidence type="ECO:0000313" key="6">
    <source>
        <dbReference type="Proteomes" id="UP000466632"/>
    </source>
</evidence>
<evidence type="ECO:0000313" key="5">
    <source>
        <dbReference type="EMBL" id="BBY00296.1"/>
    </source>
</evidence>
<organism evidence="5 6">
    <name type="scientific">Mycobacterium seoulense</name>
    <dbReference type="NCBI Taxonomy" id="386911"/>
    <lineage>
        <taxon>Bacteria</taxon>
        <taxon>Bacillati</taxon>
        <taxon>Actinomycetota</taxon>
        <taxon>Actinomycetes</taxon>
        <taxon>Mycobacteriales</taxon>
        <taxon>Mycobacteriaceae</taxon>
        <taxon>Mycobacterium</taxon>
    </lineage>
</organism>
<dbReference type="Gene3D" id="2.60.40.380">
    <property type="entry name" value="Purple acid phosphatase-like, N-terminal"/>
    <property type="match status" value="1"/>
</dbReference>
<dbReference type="InterPro" id="IPR008963">
    <property type="entry name" value="Purple_acid_Pase-like_N"/>
</dbReference>
<dbReference type="SUPFAM" id="SSF56300">
    <property type="entry name" value="Metallo-dependent phosphatases"/>
    <property type="match status" value="1"/>
</dbReference>
<dbReference type="AlphaFoldDB" id="A0A7I7NUD0"/>
<dbReference type="SUPFAM" id="SSF49363">
    <property type="entry name" value="Purple acid phosphatase, N-terminal domain"/>
    <property type="match status" value="1"/>
</dbReference>
<dbReference type="GO" id="GO:0003993">
    <property type="term" value="F:acid phosphatase activity"/>
    <property type="evidence" value="ECO:0007669"/>
    <property type="project" value="InterPro"/>
</dbReference>
<evidence type="ECO:0008006" key="7">
    <source>
        <dbReference type="Google" id="ProtNLM"/>
    </source>
</evidence>
<feature type="region of interest" description="Disordered" evidence="2">
    <location>
        <begin position="163"/>
        <end position="190"/>
    </location>
</feature>
<evidence type="ECO:0000259" key="3">
    <source>
        <dbReference type="Pfam" id="PF00149"/>
    </source>
</evidence>
<dbReference type="PROSITE" id="PS51318">
    <property type="entry name" value="TAT"/>
    <property type="match status" value="1"/>
</dbReference>
<dbReference type="EMBL" id="AP022582">
    <property type="protein sequence ID" value="BBY00296.1"/>
    <property type="molecule type" value="Genomic_DNA"/>
</dbReference>
<protein>
    <recommendedName>
        <fullName evidence="7">Metallophosphoesterase</fullName>
    </recommendedName>
</protein>
<keyword evidence="6" id="KW-1185">Reference proteome</keyword>